<keyword evidence="3" id="KW-1185">Reference proteome</keyword>
<dbReference type="Proteomes" id="UP000265745">
    <property type="component" value="Unassembled WGS sequence"/>
</dbReference>
<reference evidence="2 3" key="1">
    <citation type="submission" date="2018-06" db="EMBL/GenBank/DDBJ databases">
        <title>Pseudomonas jilinensis sp. nov., isolated from the production water of Jilin Oilfield in China.</title>
        <authorList>
            <person name="Wang J."/>
        </authorList>
    </citation>
    <scope>NUCLEOTIDE SEQUENCE [LARGE SCALE GENOMIC DNA]</scope>
    <source>
        <strain evidence="2 3">JS15-10A1</strain>
    </source>
</reference>
<dbReference type="RefSeq" id="WP_119701296.1">
    <property type="nucleotide sequence ID" value="NZ_QJSA01000007.1"/>
</dbReference>
<evidence type="ECO:0000313" key="2">
    <source>
        <dbReference type="EMBL" id="RHW21289.1"/>
    </source>
</evidence>
<name>A0A396RXU4_9PSED</name>
<feature type="region of interest" description="Disordered" evidence="1">
    <location>
        <begin position="70"/>
        <end position="96"/>
    </location>
</feature>
<dbReference type="OrthoDB" id="7069272at2"/>
<proteinExistence type="predicted"/>
<sequence length="96" mass="10966">MSNEKEDFRKKLYFDLKEAVNDISFSCGAKEKTFAGAKLLGKTLFNTTLFLGTEIVKNAPKTIASQLESNLEKNPNIDPERRKKMEAFIEKHKPKD</sequence>
<evidence type="ECO:0000256" key="1">
    <source>
        <dbReference type="SAM" id="MobiDB-lite"/>
    </source>
</evidence>
<protein>
    <submittedName>
        <fullName evidence="2">Uncharacterized protein</fullName>
    </submittedName>
</protein>
<dbReference type="AlphaFoldDB" id="A0A396RXU4"/>
<accession>A0A396RXU4</accession>
<dbReference type="EMBL" id="QJSA01000007">
    <property type="protein sequence ID" value="RHW21289.1"/>
    <property type="molecule type" value="Genomic_DNA"/>
</dbReference>
<gene>
    <name evidence="2" type="ORF">C2846_09220</name>
</gene>
<feature type="compositionally biased region" description="Basic and acidic residues" evidence="1">
    <location>
        <begin position="78"/>
        <end position="96"/>
    </location>
</feature>
<organism evidence="2 3">
    <name type="scientific">Pseudomonas jilinensis</name>
    <dbReference type="NCBI Taxonomy" id="2078689"/>
    <lineage>
        <taxon>Bacteria</taxon>
        <taxon>Pseudomonadati</taxon>
        <taxon>Pseudomonadota</taxon>
        <taxon>Gammaproteobacteria</taxon>
        <taxon>Pseudomonadales</taxon>
        <taxon>Pseudomonadaceae</taxon>
        <taxon>Pseudomonas</taxon>
    </lineage>
</organism>
<evidence type="ECO:0000313" key="3">
    <source>
        <dbReference type="Proteomes" id="UP000265745"/>
    </source>
</evidence>
<comment type="caution">
    <text evidence="2">The sequence shown here is derived from an EMBL/GenBank/DDBJ whole genome shotgun (WGS) entry which is preliminary data.</text>
</comment>